<protein>
    <recommendedName>
        <fullName evidence="5">RING-type domain-containing protein</fullName>
    </recommendedName>
</protein>
<dbReference type="InterPro" id="IPR044249">
    <property type="entry name" value="XERICO-like"/>
</dbReference>
<evidence type="ECO:0000313" key="7">
    <source>
        <dbReference type="Proteomes" id="UP001177003"/>
    </source>
</evidence>
<gene>
    <name evidence="6" type="ORF">LSALG_LOCUS35559</name>
</gene>
<sequence>MMIAQSFSPSSSVDLIYISICIITDLIQSHIKLVASNLKWAWSFLLHQCFFHHQLQNLQGLATNQTRFEPTCMEQVECVVCLSMIGEDEEIRELRCGHLFHEACLDRWIRFRNRTCPLCRDNLVLAGVVSQLGHEVLVF</sequence>
<evidence type="ECO:0000256" key="2">
    <source>
        <dbReference type="ARBA" id="ARBA00022771"/>
    </source>
</evidence>
<keyword evidence="1" id="KW-0479">Metal-binding</keyword>
<dbReference type="Gene3D" id="3.30.40.10">
    <property type="entry name" value="Zinc/RING finger domain, C3HC4 (zinc finger)"/>
    <property type="match status" value="1"/>
</dbReference>
<name>A0AA35ZPZ0_LACSI</name>
<evidence type="ECO:0000259" key="5">
    <source>
        <dbReference type="PROSITE" id="PS50089"/>
    </source>
</evidence>
<dbReference type="SUPFAM" id="SSF57850">
    <property type="entry name" value="RING/U-box"/>
    <property type="match status" value="1"/>
</dbReference>
<evidence type="ECO:0000313" key="6">
    <source>
        <dbReference type="EMBL" id="CAI9296708.1"/>
    </source>
</evidence>
<dbReference type="PANTHER" id="PTHR47258:SF1">
    <property type="entry name" value="E3 UBIQUITIN-PROTEIN LIGASE XERICO-RELATED"/>
    <property type="match status" value="1"/>
</dbReference>
<feature type="domain" description="RING-type" evidence="5">
    <location>
        <begin position="78"/>
        <end position="120"/>
    </location>
</feature>
<dbReference type="InterPro" id="IPR011016">
    <property type="entry name" value="Znf_RING-CH"/>
</dbReference>
<keyword evidence="2 4" id="KW-0863">Zinc-finger</keyword>
<dbReference type="AlphaFoldDB" id="A0AA35ZPZ0"/>
<accession>A0AA35ZPZ0</accession>
<dbReference type="SMART" id="SM00744">
    <property type="entry name" value="RINGv"/>
    <property type="match status" value="1"/>
</dbReference>
<evidence type="ECO:0000256" key="3">
    <source>
        <dbReference type="ARBA" id="ARBA00022833"/>
    </source>
</evidence>
<dbReference type="Pfam" id="PF13639">
    <property type="entry name" value="zf-RING_2"/>
    <property type="match status" value="1"/>
</dbReference>
<evidence type="ECO:0000256" key="1">
    <source>
        <dbReference type="ARBA" id="ARBA00022723"/>
    </source>
</evidence>
<keyword evidence="3" id="KW-0862">Zinc</keyword>
<dbReference type="PANTHER" id="PTHR47258">
    <property type="match status" value="1"/>
</dbReference>
<dbReference type="InterPro" id="IPR013083">
    <property type="entry name" value="Znf_RING/FYVE/PHD"/>
</dbReference>
<dbReference type="EMBL" id="OX465084">
    <property type="protein sequence ID" value="CAI9296708.1"/>
    <property type="molecule type" value="Genomic_DNA"/>
</dbReference>
<keyword evidence="7" id="KW-1185">Reference proteome</keyword>
<dbReference type="GO" id="GO:0008270">
    <property type="term" value="F:zinc ion binding"/>
    <property type="evidence" value="ECO:0007669"/>
    <property type="project" value="UniProtKB-KW"/>
</dbReference>
<dbReference type="SMART" id="SM00184">
    <property type="entry name" value="RING"/>
    <property type="match status" value="1"/>
</dbReference>
<evidence type="ECO:0000256" key="4">
    <source>
        <dbReference type="PROSITE-ProRule" id="PRU00175"/>
    </source>
</evidence>
<dbReference type="InterPro" id="IPR001841">
    <property type="entry name" value="Znf_RING"/>
</dbReference>
<proteinExistence type="predicted"/>
<reference evidence="6" key="1">
    <citation type="submission" date="2023-04" db="EMBL/GenBank/DDBJ databases">
        <authorList>
            <person name="Vijverberg K."/>
            <person name="Xiong W."/>
            <person name="Schranz E."/>
        </authorList>
    </citation>
    <scope>NUCLEOTIDE SEQUENCE</scope>
</reference>
<dbReference type="PROSITE" id="PS50089">
    <property type="entry name" value="ZF_RING_2"/>
    <property type="match status" value="1"/>
</dbReference>
<dbReference type="Proteomes" id="UP001177003">
    <property type="component" value="Chromosome 8"/>
</dbReference>
<organism evidence="6 7">
    <name type="scientific">Lactuca saligna</name>
    <name type="common">Willowleaf lettuce</name>
    <dbReference type="NCBI Taxonomy" id="75948"/>
    <lineage>
        <taxon>Eukaryota</taxon>
        <taxon>Viridiplantae</taxon>
        <taxon>Streptophyta</taxon>
        <taxon>Embryophyta</taxon>
        <taxon>Tracheophyta</taxon>
        <taxon>Spermatophyta</taxon>
        <taxon>Magnoliopsida</taxon>
        <taxon>eudicotyledons</taxon>
        <taxon>Gunneridae</taxon>
        <taxon>Pentapetalae</taxon>
        <taxon>asterids</taxon>
        <taxon>campanulids</taxon>
        <taxon>Asterales</taxon>
        <taxon>Asteraceae</taxon>
        <taxon>Cichorioideae</taxon>
        <taxon>Cichorieae</taxon>
        <taxon>Lactucinae</taxon>
        <taxon>Lactuca</taxon>
    </lineage>
</organism>